<reference evidence="6 7" key="1">
    <citation type="journal article" date="2015" name="Stand. Genomic Sci.">
        <title>Genomic Encyclopedia of Bacterial and Archaeal Type Strains, Phase III: the genomes of soil and plant-associated and newly described type strains.</title>
        <authorList>
            <person name="Whitman W.B."/>
            <person name="Woyke T."/>
            <person name="Klenk H.P."/>
            <person name="Zhou Y."/>
            <person name="Lilburn T.G."/>
            <person name="Beck B.J."/>
            <person name="De Vos P."/>
            <person name="Vandamme P."/>
            <person name="Eisen J.A."/>
            <person name="Garrity G."/>
            <person name="Hugenholtz P."/>
            <person name="Kyrpides N.C."/>
        </authorList>
    </citation>
    <scope>NUCLEOTIDE SEQUENCE [LARGE SCALE GENOMIC DNA]</scope>
    <source>
        <strain evidence="6 7">AC4r</strain>
    </source>
</reference>
<dbReference type="Proteomes" id="UP000292408">
    <property type="component" value="Unassembled WGS sequence"/>
</dbReference>
<dbReference type="OrthoDB" id="3212588at2"/>
<feature type="transmembrane region" description="Helical" evidence="5">
    <location>
        <begin position="131"/>
        <end position="149"/>
    </location>
</feature>
<comment type="subcellular location">
    <subcellularLocation>
        <location evidence="1">Membrane</location>
        <topology evidence="1">Multi-pass membrane protein</topology>
    </subcellularLocation>
</comment>
<comment type="caution">
    <text evidence="6">The sequence shown here is derived from an EMBL/GenBank/DDBJ whole genome shotgun (WGS) entry which is preliminary data.</text>
</comment>
<evidence type="ECO:0000256" key="2">
    <source>
        <dbReference type="ARBA" id="ARBA00022692"/>
    </source>
</evidence>
<dbReference type="EMBL" id="SGXT01000013">
    <property type="protein sequence ID" value="RZT62503.1"/>
    <property type="molecule type" value="Genomic_DNA"/>
</dbReference>
<evidence type="ECO:0000313" key="7">
    <source>
        <dbReference type="Proteomes" id="UP000292408"/>
    </source>
</evidence>
<dbReference type="Gene3D" id="1.20.120.1780">
    <property type="entry name" value="UbiA prenyltransferase"/>
    <property type="match status" value="1"/>
</dbReference>
<feature type="transmembrane region" description="Helical" evidence="5">
    <location>
        <begin position="194"/>
        <end position="218"/>
    </location>
</feature>
<name>A0A4Q7TPH7_9MICO</name>
<keyword evidence="6" id="KW-0808">Transferase</keyword>
<dbReference type="Gene3D" id="1.10.357.140">
    <property type="entry name" value="UbiA prenyltransferase"/>
    <property type="match status" value="1"/>
</dbReference>
<dbReference type="GO" id="GO:0016020">
    <property type="term" value="C:membrane"/>
    <property type="evidence" value="ECO:0007669"/>
    <property type="project" value="UniProtKB-SubCell"/>
</dbReference>
<keyword evidence="4 5" id="KW-0472">Membrane</keyword>
<evidence type="ECO:0000313" key="6">
    <source>
        <dbReference type="EMBL" id="RZT62503.1"/>
    </source>
</evidence>
<evidence type="ECO:0000256" key="4">
    <source>
        <dbReference type="ARBA" id="ARBA00023136"/>
    </source>
</evidence>
<sequence length="278" mass="27793">MRPTARTLLAACHPGPTAVVTVVATGLALSVGLPPRSILLVAATILANQLSIGWSNDAIDAARDREVGRLDKPVARDAIAARTLLGWAIAAGVVAVGLSLLLGPAAAVAHALLLGAGWTYNLGLKRTVAATACYAIGFGALPSVVTLASEPPAVAAPWATAAGALLGIAAHFANVTPDRDDDRRHRMRAIPHRLAPRASIALAILALAIASALGIYGAAAAGPIGLISAIGAGTALACVVAAAILLVRAPQSRWLFRIVMLSAVSAVVTLVGAGTLGG</sequence>
<keyword evidence="2 5" id="KW-0812">Transmembrane</keyword>
<feature type="transmembrane region" description="Helical" evidence="5">
    <location>
        <begin position="224"/>
        <end position="247"/>
    </location>
</feature>
<dbReference type="InterPro" id="IPR044878">
    <property type="entry name" value="UbiA_sf"/>
</dbReference>
<dbReference type="RefSeq" id="WP_130281693.1">
    <property type="nucleotide sequence ID" value="NZ_SGXT01000013.1"/>
</dbReference>
<dbReference type="InterPro" id="IPR000537">
    <property type="entry name" value="UbiA_prenyltransferase"/>
</dbReference>
<keyword evidence="7" id="KW-1185">Reference proteome</keyword>
<evidence type="ECO:0000256" key="5">
    <source>
        <dbReference type="SAM" id="Phobius"/>
    </source>
</evidence>
<dbReference type="Pfam" id="PF01040">
    <property type="entry name" value="UbiA"/>
    <property type="match status" value="1"/>
</dbReference>
<proteinExistence type="predicted"/>
<feature type="transmembrane region" description="Helical" evidence="5">
    <location>
        <begin position="155"/>
        <end position="173"/>
    </location>
</feature>
<keyword evidence="3 5" id="KW-1133">Transmembrane helix</keyword>
<protein>
    <submittedName>
        <fullName evidence="6">4-hydroxybenzoate polyprenyltransferase</fullName>
    </submittedName>
</protein>
<dbReference type="GO" id="GO:0016765">
    <property type="term" value="F:transferase activity, transferring alkyl or aryl (other than methyl) groups"/>
    <property type="evidence" value="ECO:0007669"/>
    <property type="project" value="InterPro"/>
</dbReference>
<evidence type="ECO:0000256" key="1">
    <source>
        <dbReference type="ARBA" id="ARBA00004141"/>
    </source>
</evidence>
<evidence type="ECO:0000256" key="3">
    <source>
        <dbReference type="ARBA" id="ARBA00022989"/>
    </source>
</evidence>
<dbReference type="AlphaFoldDB" id="A0A4Q7TPH7"/>
<feature type="transmembrane region" description="Helical" evidence="5">
    <location>
        <begin position="254"/>
        <end position="276"/>
    </location>
</feature>
<gene>
    <name evidence="6" type="ORF">EV140_1033</name>
</gene>
<organism evidence="6 7">
    <name type="scientific">Microcella alkaliphila</name>
    <dbReference type="NCBI Taxonomy" id="279828"/>
    <lineage>
        <taxon>Bacteria</taxon>
        <taxon>Bacillati</taxon>
        <taxon>Actinomycetota</taxon>
        <taxon>Actinomycetes</taxon>
        <taxon>Micrococcales</taxon>
        <taxon>Microbacteriaceae</taxon>
        <taxon>Microcella</taxon>
    </lineage>
</organism>
<accession>A0A4Q7TPH7</accession>